<name>A0ABW1KK23_9ACTN</name>
<dbReference type="PANTHER" id="PTHR36978">
    <property type="entry name" value="P-LOOP CONTAINING NUCLEOTIDE TRIPHOSPHATE HYDROLASE"/>
    <property type="match status" value="1"/>
</dbReference>
<dbReference type="GO" id="GO:0016740">
    <property type="term" value="F:transferase activity"/>
    <property type="evidence" value="ECO:0007669"/>
    <property type="project" value="UniProtKB-KW"/>
</dbReference>
<dbReference type="PANTHER" id="PTHR36978:SF4">
    <property type="entry name" value="P-LOOP CONTAINING NUCLEOSIDE TRIPHOSPHATE HYDROLASE PROTEIN"/>
    <property type="match status" value="1"/>
</dbReference>
<dbReference type="Gene3D" id="3.40.50.300">
    <property type="entry name" value="P-loop containing nucleotide triphosphate hydrolases"/>
    <property type="match status" value="1"/>
</dbReference>
<dbReference type="Proteomes" id="UP001596203">
    <property type="component" value="Unassembled WGS sequence"/>
</dbReference>
<sequence>MGEWIELVEDSGKDWWPIGGHDDARGSMLKVIGAGFGRTGTKSTKEALELLGFGPCHHMSELFAQPARIRDWLRVAQGEPADWDVLLGGYRSAVDWPSAAYWRELIQVYPDARVLLTVRDPDRWYDSVCNTIYQGRSFDPENLPPGLRQAVEAQPELRDQPRLVETLIWQGIFDGRFDDRAYALRVYTDHIAEVRATVPADRLLEFDPAQGWEPLCDFLGVEVPDAPFPLLNTTAAFRRQIEEPAGLRREP</sequence>
<dbReference type="SUPFAM" id="SSF52540">
    <property type="entry name" value="P-loop containing nucleoside triphosphate hydrolases"/>
    <property type="match status" value="1"/>
</dbReference>
<comment type="caution">
    <text evidence="1">The sequence shown here is derived from an EMBL/GenBank/DDBJ whole genome shotgun (WGS) entry which is preliminary data.</text>
</comment>
<keyword evidence="2" id="KW-1185">Reference proteome</keyword>
<dbReference type="InterPro" id="IPR027417">
    <property type="entry name" value="P-loop_NTPase"/>
</dbReference>
<dbReference type="RefSeq" id="WP_377428364.1">
    <property type="nucleotide sequence ID" value="NZ_JBHSPR010000037.1"/>
</dbReference>
<dbReference type="Pfam" id="PF17784">
    <property type="entry name" value="Sulfotransfer_4"/>
    <property type="match status" value="1"/>
</dbReference>
<dbReference type="EMBL" id="JBHSPR010000037">
    <property type="protein sequence ID" value="MFC6020783.1"/>
    <property type="molecule type" value="Genomic_DNA"/>
</dbReference>
<protein>
    <submittedName>
        <fullName evidence="1">Sulfotransferase family protein</fullName>
        <ecNumber evidence="1">2.8.2.-</ecNumber>
    </submittedName>
</protein>
<reference evidence="2" key="1">
    <citation type="journal article" date="2019" name="Int. J. Syst. Evol. Microbiol.">
        <title>The Global Catalogue of Microorganisms (GCM) 10K type strain sequencing project: providing services to taxonomists for standard genome sequencing and annotation.</title>
        <authorList>
            <consortium name="The Broad Institute Genomics Platform"/>
            <consortium name="The Broad Institute Genome Sequencing Center for Infectious Disease"/>
            <person name="Wu L."/>
            <person name="Ma J."/>
        </authorList>
    </citation>
    <scope>NUCLEOTIDE SEQUENCE [LARGE SCALE GENOMIC DNA]</scope>
    <source>
        <strain evidence="2">ZS-35-S2</strain>
    </source>
</reference>
<evidence type="ECO:0000313" key="2">
    <source>
        <dbReference type="Proteomes" id="UP001596203"/>
    </source>
</evidence>
<accession>A0ABW1KK23</accession>
<keyword evidence="1" id="KW-0808">Transferase</keyword>
<dbReference type="InterPro" id="IPR040632">
    <property type="entry name" value="Sulfotransfer_4"/>
</dbReference>
<gene>
    <name evidence="1" type="ORF">ACFP2T_32020</name>
</gene>
<organism evidence="1 2">
    <name type="scientific">Plantactinospora solaniradicis</name>
    <dbReference type="NCBI Taxonomy" id="1723736"/>
    <lineage>
        <taxon>Bacteria</taxon>
        <taxon>Bacillati</taxon>
        <taxon>Actinomycetota</taxon>
        <taxon>Actinomycetes</taxon>
        <taxon>Micromonosporales</taxon>
        <taxon>Micromonosporaceae</taxon>
        <taxon>Plantactinospora</taxon>
    </lineage>
</organism>
<proteinExistence type="predicted"/>
<evidence type="ECO:0000313" key="1">
    <source>
        <dbReference type="EMBL" id="MFC6020783.1"/>
    </source>
</evidence>
<dbReference type="EC" id="2.8.2.-" evidence="1"/>